<reference evidence="1 2" key="1">
    <citation type="submission" date="2019-02" db="EMBL/GenBank/DDBJ databases">
        <title>Deep-cultivation of Planctomycetes and their phenomic and genomic characterization uncovers novel biology.</title>
        <authorList>
            <person name="Wiegand S."/>
            <person name="Jogler M."/>
            <person name="Boedeker C."/>
            <person name="Pinto D."/>
            <person name="Vollmers J."/>
            <person name="Rivas-Marin E."/>
            <person name="Kohn T."/>
            <person name="Peeters S.H."/>
            <person name="Heuer A."/>
            <person name="Rast P."/>
            <person name="Oberbeckmann S."/>
            <person name="Bunk B."/>
            <person name="Jeske O."/>
            <person name="Meyerdierks A."/>
            <person name="Storesund J.E."/>
            <person name="Kallscheuer N."/>
            <person name="Luecker S."/>
            <person name="Lage O.M."/>
            <person name="Pohl T."/>
            <person name="Merkel B.J."/>
            <person name="Hornburger P."/>
            <person name="Mueller R.-W."/>
            <person name="Bruemmer F."/>
            <person name="Labrenz M."/>
            <person name="Spormann A.M."/>
            <person name="Op den Camp H."/>
            <person name="Overmann J."/>
            <person name="Amann R."/>
            <person name="Jetten M.S.M."/>
            <person name="Mascher T."/>
            <person name="Medema M.H."/>
            <person name="Devos D.P."/>
            <person name="Kaster A.-K."/>
            <person name="Ovreas L."/>
            <person name="Rohde M."/>
            <person name="Galperin M.Y."/>
            <person name="Jogler C."/>
        </authorList>
    </citation>
    <scope>NUCLEOTIDE SEQUENCE [LARGE SCALE GENOMIC DNA]</scope>
    <source>
        <strain evidence="1 2">Pla85_3_4</strain>
    </source>
</reference>
<dbReference type="EMBL" id="CP036433">
    <property type="protein sequence ID" value="QDU95512.1"/>
    <property type="molecule type" value="Genomic_DNA"/>
</dbReference>
<sequence length="447" mass="49244">MPQGAAETDIHERLRLLEAEVLSLRERQHDMLRATPTGDSNVSDYLEQLPAVTATAPAAPPTGAKSKPAWPTVNVHGFFHADVGWFAQSALNIASVGDAQDGADFRRARLSASGDVARNVGYFMEYDFGFAGRPSFMDVYLDVRELSVGTLRIGQWRQPFGMDGLTSVKDILFLERSLPFMLTPFRQIGVGVFNTFPEERGTWAASTFRFPVDFYGGNVGDNGGFGMATRFTGLPYYQSDAQMVHLGFGYIGGDPANDLVRYQMTPEFFLNESGGPNVVPSGVPLGTPSFVDTGPIDTNFFHMINLEAAASYGSFHVQSEAYHVTVDRIADSTVNFFGAYAQMAYILTGEVRKYNKAGGAYGGVDPRCDFAPNCGWGAWEVATRYSYIDLNDDNVQGGRLTNLTFGVNWYLNPRAKFQFNYIHSFLDNPVFDRSDASIFAARAQLVF</sequence>
<dbReference type="AlphaFoldDB" id="A0A518DUJ8"/>
<dbReference type="SUPFAM" id="SSF56935">
    <property type="entry name" value="Porins"/>
    <property type="match status" value="1"/>
</dbReference>
<proteinExistence type="predicted"/>
<evidence type="ECO:0000313" key="1">
    <source>
        <dbReference type="EMBL" id="QDU95512.1"/>
    </source>
</evidence>
<name>A0A518DUJ8_9BACT</name>
<dbReference type="InterPro" id="IPR010870">
    <property type="entry name" value="Porin_O/P"/>
</dbReference>
<organism evidence="1 2">
    <name type="scientific">Lignipirellula cremea</name>
    <dbReference type="NCBI Taxonomy" id="2528010"/>
    <lineage>
        <taxon>Bacteria</taxon>
        <taxon>Pseudomonadati</taxon>
        <taxon>Planctomycetota</taxon>
        <taxon>Planctomycetia</taxon>
        <taxon>Pirellulales</taxon>
        <taxon>Pirellulaceae</taxon>
        <taxon>Lignipirellula</taxon>
    </lineage>
</organism>
<dbReference type="KEGG" id="lcre:Pla8534_33270"/>
<dbReference type="Pfam" id="PF07396">
    <property type="entry name" value="Porin_O_P"/>
    <property type="match status" value="1"/>
</dbReference>
<protein>
    <submittedName>
        <fullName evidence="1">Porin P</fullName>
    </submittedName>
</protein>
<accession>A0A518DUJ8</accession>
<dbReference type="Proteomes" id="UP000317648">
    <property type="component" value="Chromosome"/>
</dbReference>
<gene>
    <name evidence="1" type="primary">oprP_1</name>
    <name evidence="1" type="ORF">Pla8534_33270</name>
</gene>
<dbReference type="InterPro" id="IPR023614">
    <property type="entry name" value="Porin_dom_sf"/>
</dbReference>
<keyword evidence="2" id="KW-1185">Reference proteome</keyword>
<dbReference type="Gene3D" id="2.40.160.10">
    <property type="entry name" value="Porin"/>
    <property type="match status" value="1"/>
</dbReference>
<evidence type="ECO:0000313" key="2">
    <source>
        <dbReference type="Proteomes" id="UP000317648"/>
    </source>
</evidence>